<organism evidence="2 3">
    <name type="scientific">Mycena citricolor</name>
    <dbReference type="NCBI Taxonomy" id="2018698"/>
    <lineage>
        <taxon>Eukaryota</taxon>
        <taxon>Fungi</taxon>
        <taxon>Dikarya</taxon>
        <taxon>Basidiomycota</taxon>
        <taxon>Agaricomycotina</taxon>
        <taxon>Agaricomycetes</taxon>
        <taxon>Agaricomycetidae</taxon>
        <taxon>Agaricales</taxon>
        <taxon>Marasmiineae</taxon>
        <taxon>Mycenaceae</taxon>
        <taxon>Mycena</taxon>
    </lineage>
</organism>
<feature type="chain" id="PRO_5042066003" evidence="1">
    <location>
        <begin position="18"/>
        <end position="163"/>
    </location>
</feature>
<dbReference type="AlphaFoldDB" id="A0AAD2H953"/>
<comment type="caution">
    <text evidence="2">The sequence shown here is derived from an EMBL/GenBank/DDBJ whole genome shotgun (WGS) entry which is preliminary data.</text>
</comment>
<gene>
    <name evidence="2" type="ORF">MYCIT1_LOCUS17197</name>
</gene>
<sequence length="163" mass="17745">LLSIVTLLLVFASNVVTLVHDLQAFNQFQAGKSVSQIGFNATVEGILDGDYIPSSSIPNQPAGVFWAVLNRLLIVAQVTFCCSPNLDGLRRSSIDTSRLWERVLGSGRWGLCNAFSVQQSCRIVSTSFLSFLRFSCSRSAVSISSLAWCFVNRPGQAVFHVVA</sequence>
<reference evidence="2" key="1">
    <citation type="submission" date="2023-11" db="EMBL/GenBank/DDBJ databases">
        <authorList>
            <person name="De Vega J J."/>
            <person name="De Vega J J."/>
        </authorList>
    </citation>
    <scope>NUCLEOTIDE SEQUENCE</scope>
</reference>
<dbReference type="EMBL" id="CAVNYO010000177">
    <property type="protein sequence ID" value="CAK5271843.1"/>
    <property type="molecule type" value="Genomic_DNA"/>
</dbReference>
<accession>A0AAD2H953</accession>
<evidence type="ECO:0000313" key="2">
    <source>
        <dbReference type="EMBL" id="CAK5271843.1"/>
    </source>
</evidence>
<keyword evidence="1" id="KW-0732">Signal</keyword>
<feature type="non-terminal residue" evidence="2">
    <location>
        <position position="163"/>
    </location>
</feature>
<dbReference type="Proteomes" id="UP001295794">
    <property type="component" value="Unassembled WGS sequence"/>
</dbReference>
<feature type="signal peptide" evidence="1">
    <location>
        <begin position="1"/>
        <end position="17"/>
    </location>
</feature>
<evidence type="ECO:0000256" key="1">
    <source>
        <dbReference type="SAM" id="SignalP"/>
    </source>
</evidence>
<evidence type="ECO:0000313" key="3">
    <source>
        <dbReference type="Proteomes" id="UP001295794"/>
    </source>
</evidence>
<proteinExistence type="predicted"/>
<protein>
    <submittedName>
        <fullName evidence="2">Uncharacterized protein</fullName>
    </submittedName>
</protein>
<keyword evidence="3" id="KW-1185">Reference proteome</keyword>
<name>A0AAD2H953_9AGAR</name>